<reference evidence="7" key="2">
    <citation type="submission" date="2021-04" db="EMBL/GenBank/DDBJ databases">
        <authorList>
            <person name="Liu J."/>
        </authorList>
    </citation>
    <scope>NUCLEOTIDE SEQUENCE</scope>
    <source>
        <strain evidence="7">BAD-6</strain>
    </source>
</reference>
<evidence type="ECO:0000313" key="8">
    <source>
        <dbReference type="Proteomes" id="UP000675664"/>
    </source>
</evidence>
<evidence type="ECO:0000256" key="4">
    <source>
        <dbReference type="ARBA" id="ARBA00022801"/>
    </source>
</evidence>
<evidence type="ECO:0000259" key="6">
    <source>
        <dbReference type="SMART" id="SM00849"/>
    </source>
</evidence>
<comment type="cofactor">
    <cofactor evidence="1">
        <name>Zn(2+)</name>
        <dbReference type="ChEBI" id="CHEBI:29105"/>
    </cofactor>
</comment>
<dbReference type="EMBL" id="JAGSND010000050">
    <property type="protein sequence ID" value="MBR0600651.1"/>
    <property type="molecule type" value="Genomic_DNA"/>
</dbReference>
<evidence type="ECO:0000256" key="1">
    <source>
        <dbReference type="ARBA" id="ARBA00001947"/>
    </source>
</evidence>
<comment type="caution">
    <text evidence="7">The sequence shown here is derived from an EMBL/GenBank/DDBJ whole genome shotgun (WGS) entry which is preliminary data.</text>
</comment>
<keyword evidence="5" id="KW-0862">Zinc</keyword>
<sequence>MMKGLKAGVIPCGVGIVDSNFMISFHTVLTWDHPDVRPKWFRSPHTMFVIQHPTAGWILWDLGSRVDSGDTWPKHITKFDKYEGSEELRIENQLASLGLKPEDIKYVILSHLHMDHTGYIDLFKDTAEFFVSRTEMMNACATVMNSTDVSTHGWYIREEVLCPVKKYHYIDRDTEIFPGITLITLPGHTPGSLGCILELESGTRILTGDAITCDEIFHGALPGFLNDSVAFHESIRKVKDYQKKYDAEIWFSHDPDQFEKWEKVPHLY</sequence>
<name>A0A8J7W5J4_9FIRM</name>
<feature type="domain" description="Metallo-beta-lactamase" evidence="6">
    <location>
        <begin position="44"/>
        <end position="253"/>
    </location>
</feature>
<evidence type="ECO:0000256" key="3">
    <source>
        <dbReference type="ARBA" id="ARBA00022723"/>
    </source>
</evidence>
<dbReference type="InterPro" id="IPR001279">
    <property type="entry name" value="Metallo-B-lactamas"/>
</dbReference>
<protein>
    <submittedName>
        <fullName evidence="7">N-acyl homoserine lactonase family protein</fullName>
    </submittedName>
</protein>
<dbReference type="GO" id="GO:0016787">
    <property type="term" value="F:hydrolase activity"/>
    <property type="evidence" value="ECO:0007669"/>
    <property type="project" value="UniProtKB-KW"/>
</dbReference>
<dbReference type="PANTHER" id="PTHR42978">
    <property type="entry name" value="QUORUM-QUENCHING LACTONASE YTNP-RELATED-RELATED"/>
    <property type="match status" value="1"/>
</dbReference>
<feature type="non-terminal residue" evidence="7">
    <location>
        <position position="268"/>
    </location>
</feature>
<dbReference type="InterPro" id="IPR051013">
    <property type="entry name" value="MBL_superfamily_lactonases"/>
</dbReference>
<evidence type="ECO:0000256" key="2">
    <source>
        <dbReference type="ARBA" id="ARBA00007749"/>
    </source>
</evidence>
<dbReference type="CDD" id="cd07729">
    <property type="entry name" value="AHL_lactonase_MBL-fold"/>
    <property type="match status" value="1"/>
</dbReference>
<evidence type="ECO:0000256" key="5">
    <source>
        <dbReference type="ARBA" id="ARBA00022833"/>
    </source>
</evidence>
<comment type="similarity">
    <text evidence="2">Belongs to the metallo-beta-lactamase superfamily.</text>
</comment>
<evidence type="ECO:0000313" key="7">
    <source>
        <dbReference type="EMBL" id="MBR0600651.1"/>
    </source>
</evidence>
<keyword evidence="8" id="KW-1185">Reference proteome</keyword>
<dbReference type="PANTHER" id="PTHR42978:SF2">
    <property type="entry name" value="102 KBASES UNSTABLE REGION: FROM 1 TO 119443"/>
    <property type="match status" value="1"/>
</dbReference>
<gene>
    <name evidence="7" type="ORF">KCX82_22560</name>
</gene>
<dbReference type="GO" id="GO:0046872">
    <property type="term" value="F:metal ion binding"/>
    <property type="evidence" value="ECO:0007669"/>
    <property type="project" value="UniProtKB-KW"/>
</dbReference>
<dbReference type="SUPFAM" id="SSF56281">
    <property type="entry name" value="Metallo-hydrolase/oxidoreductase"/>
    <property type="match status" value="1"/>
</dbReference>
<dbReference type="InterPro" id="IPR036866">
    <property type="entry name" value="RibonucZ/Hydroxyglut_hydro"/>
</dbReference>
<proteinExistence type="inferred from homology"/>
<keyword evidence="4" id="KW-0378">Hydrolase</keyword>
<dbReference type="SMART" id="SM00849">
    <property type="entry name" value="Lactamase_B"/>
    <property type="match status" value="1"/>
</dbReference>
<organism evidence="7 8">
    <name type="scientific">Sinanaerobacter chloroacetimidivorans</name>
    <dbReference type="NCBI Taxonomy" id="2818044"/>
    <lineage>
        <taxon>Bacteria</taxon>
        <taxon>Bacillati</taxon>
        <taxon>Bacillota</taxon>
        <taxon>Clostridia</taxon>
        <taxon>Peptostreptococcales</taxon>
        <taxon>Anaerovoracaceae</taxon>
        <taxon>Sinanaerobacter</taxon>
    </lineage>
</organism>
<dbReference type="Pfam" id="PF00753">
    <property type="entry name" value="Lactamase_B"/>
    <property type="match status" value="1"/>
</dbReference>
<reference evidence="7" key="1">
    <citation type="submission" date="2021-04" db="EMBL/GenBank/DDBJ databases">
        <title>Sinoanaerobacter chloroacetimidivorans sp. nov., an obligate anaerobic bacterium isolated from anaerobic sludge.</title>
        <authorList>
            <person name="Bao Y."/>
        </authorList>
    </citation>
    <scope>NUCLEOTIDE SEQUENCE</scope>
    <source>
        <strain evidence="7">BAD-6</strain>
    </source>
</reference>
<dbReference type="AlphaFoldDB" id="A0A8J7W5J4"/>
<accession>A0A8J7W5J4</accession>
<dbReference type="Proteomes" id="UP000675664">
    <property type="component" value="Unassembled WGS sequence"/>
</dbReference>
<dbReference type="Gene3D" id="3.60.15.10">
    <property type="entry name" value="Ribonuclease Z/Hydroxyacylglutathione hydrolase-like"/>
    <property type="match status" value="1"/>
</dbReference>
<keyword evidence="3" id="KW-0479">Metal-binding</keyword>